<protein>
    <recommendedName>
        <fullName evidence="6">UDP-glucuronosyltransferase</fullName>
    </recommendedName>
</protein>
<keyword evidence="5" id="KW-1185">Reference proteome</keyword>
<dbReference type="InterPro" id="IPR050271">
    <property type="entry name" value="UDP-glycosyltransferase"/>
</dbReference>
<dbReference type="Gene3D" id="3.40.50.2000">
    <property type="entry name" value="Glycogen Phosphorylase B"/>
    <property type="match status" value="2"/>
</dbReference>
<dbReference type="SUPFAM" id="SSF53756">
    <property type="entry name" value="UDP-Glycosyltransferase/glycogen phosphorylase"/>
    <property type="match status" value="1"/>
</dbReference>
<evidence type="ECO:0000313" key="4">
    <source>
        <dbReference type="EMBL" id="CAF0716166.1"/>
    </source>
</evidence>
<dbReference type="OrthoDB" id="5835829at2759"/>
<sequence length="461" mass="52686">MEQTKKIFIMVLPSFGHINPITGLASELVLKQKYEIFFYGNDEHKDVIERTGAIFRQYENMLISESKIKPLNEEKHDAMEGFFLKMINYCYKSVPTLIQDLELEKPDLIIFDHMSLPARFAIKILETRFQKGLIKNPPPPAVNFYTCFASKKGVYPNDEQIKEMAGSGIQSLTSLAKIIYKQTIFSWKFGINIYNPIEFINKPEKLNIVGVSPELHPFSEHFDSSFKFVGPCISEKVRKSQNFEPKLKEILDLFPIVGSDLTKRDEQSNLRLIYASLGTVFNNNLFIFDMIIEAIRLYNEDKGEENSYDSKVVISVGKDNMKIYDEKVETDENFHLPENVLIMASVPQIDVLERASVFITHCGMNSACEAIQYGVPVICLPIKADQPLVAHRLADDLNLGIRFDPLNVTPKDLKSALDKILRENSYLERMLSFTKISHEYNGSASSANLIEQFLNELYSSN</sequence>
<dbReference type="InterPro" id="IPR002213">
    <property type="entry name" value="UDP_glucos_trans"/>
</dbReference>
<comment type="similarity">
    <text evidence="1">Belongs to the UDP-glycosyltransferase family.</text>
</comment>
<dbReference type="PANTHER" id="PTHR48043:SF145">
    <property type="entry name" value="FI06409P-RELATED"/>
    <property type="match status" value="1"/>
</dbReference>
<name>A0A813MB02_9BILA</name>
<keyword evidence="2" id="KW-0328">Glycosyltransferase</keyword>
<dbReference type="Pfam" id="PF00201">
    <property type="entry name" value="UDPGT"/>
    <property type="match status" value="1"/>
</dbReference>
<dbReference type="EMBL" id="CAJNOC010000113">
    <property type="protein sequence ID" value="CAF0716166.1"/>
    <property type="molecule type" value="Genomic_DNA"/>
</dbReference>
<dbReference type="CDD" id="cd03784">
    <property type="entry name" value="GT1_Gtf-like"/>
    <property type="match status" value="1"/>
</dbReference>
<evidence type="ECO:0008006" key="6">
    <source>
        <dbReference type="Google" id="ProtNLM"/>
    </source>
</evidence>
<evidence type="ECO:0000256" key="1">
    <source>
        <dbReference type="ARBA" id="ARBA00009995"/>
    </source>
</evidence>
<comment type="caution">
    <text evidence="4">The sequence shown here is derived from an EMBL/GenBank/DDBJ whole genome shotgun (WGS) entry which is preliminary data.</text>
</comment>
<dbReference type="Proteomes" id="UP000663879">
    <property type="component" value="Unassembled WGS sequence"/>
</dbReference>
<evidence type="ECO:0000313" key="5">
    <source>
        <dbReference type="Proteomes" id="UP000663879"/>
    </source>
</evidence>
<accession>A0A813MB02</accession>
<reference evidence="4" key="1">
    <citation type="submission" date="2021-02" db="EMBL/GenBank/DDBJ databases">
        <authorList>
            <person name="Nowell W R."/>
        </authorList>
    </citation>
    <scope>NUCLEOTIDE SEQUENCE</scope>
    <source>
        <strain evidence="4">Ploen Becks lab</strain>
    </source>
</reference>
<gene>
    <name evidence="4" type="ORF">OXX778_LOCUS1668</name>
</gene>
<dbReference type="GO" id="GO:0008194">
    <property type="term" value="F:UDP-glycosyltransferase activity"/>
    <property type="evidence" value="ECO:0007669"/>
    <property type="project" value="InterPro"/>
</dbReference>
<dbReference type="AlphaFoldDB" id="A0A813MB02"/>
<evidence type="ECO:0000256" key="2">
    <source>
        <dbReference type="ARBA" id="ARBA00022676"/>
    </source>
</evidence>
<keyword evidence="3" id="KW-0808">Transferase</keyword>
<dbReference type="PANTHER" id="PTHR48043">
    <property type="entry name" value="EG:EG0003.4 PROTEIN-RELATED"/>
    <property type="match status" value="1"/>
</dbReference>
<evidence type="ECO:0000256" key="3">
    <source>
        <dbReference type="ARBA" id="ARBA00022679"/>
    </source>
</evidence>
<proteinExistence type="inferred from homology"/>
<organism evidence="4 5">
    <name type="scientific">Brachionus calyciflorus</name>
    <dbReference type="NCBI Taxonomy" id="104777"/>
    <lineage>
        <taxon>Eukaryota</taxon>
        <taxon>Metazoa</taxon>
        <taxon>Spiralia</taxon>
        <taxon>Gnathifera</taxon>
        <taxon>Rotifera</taxon>
        <taxon>Eurotatoria</taxon>
        <taxon>Monogononta</taxon>
        <taxon>Pseudotrocha</taxon>
        <taxon>Ploima</taxon>
        <taxon>Brachionidae</taxon>
        <taxon>Brachionus</taxon>
    </lineage>
</organism>